<feature type="signal peptide" evidence="1">
    <location>
        <begin position="1"/>
        <end position="19"/>
    </location>
</feature>
<accession>A0A165R187</accession>
<reference evidence="3 4" key="1">
    <citation type="journal article" date="2016" name="Mol. Biol. Evol.">
        <title>Comparative Genomics of Early-Diverging Mushroom-Forming Fungi Provides Insights into the Origins of Lignocellulose Decay Capabilities.</title>
        <authorList>
            <person name="Nagy L.G."/>
            <person name="Riley R."/>
            <person name="Tritt A."/>
            <person name="Adam C."/>
            <person name="Daum C."/>
            <person name="Floudas D."/>
            <person name="Sun H."/>
            <person name="Yadav J.S."/>
            <person name="Pangilinan J."/>
            <person name="Larsson K.H."/>
            <person name="Matsuura K."/>
            <person name="Barry K."/>
            <person name="Labutti K."/>
            <person name="Kuo R."/>
            <person name="Ohm R.A."/>
            <person name="Bhattacharya S.S."/>
            <person name="Shirouzu T."/>
            <person name="Yoshinaga Y."/>
            <person name="Martin F.M."/>
            <person name="Grigoriev I.V."/>
            <person name="Hibbett D.S."/>
        </authorList>
    </citation>
    <scope>NUCLEOTIDE SEQUENCE [LARGE SCALE GENOMIC DNA]</scope>
    <source>
        <strain evidence="3 4">HHB12029</strain>
    </source>
</reference>
<gene>
    <name evidence="3" type="ORF">EXIGLDRAFT_663852</name>
</gene>
<organism evidence="3 4">
    <name type="scientific">Exidia glandulosa HHB12029</name>
    <dbReference type="NCBI Taxonomy" id="1314781"/>
    <lineage>
        <taxon>Eukaryota</taxon>
        <taxon>Fungi</taxon>
        <taxon>Dikarya</taxon>
        <taxon>Basidiomycota</taxon>
        <taxon>Agaricomycotina</taxon>
        <taxon>Agaricomycetes</taxon>
        <taxon>Auriculariales</taxon>
        <taxon>Exidiaceae</taxon>
        <taxon>Exidia</taxon>
    </lineage>
</organism>
<feature type="chain" id="PRO_5007865439" evidence="1">
    <location>
        <begin position="20"/>
        <end position="440"/>
    </location>
</feature>
<dbReference type="EMBL" id="KV425882">
    <property type="protein sequence ID" value="KZW04353.1"/>
    <property type="molecule type" value="Genomic_DNA"/>
</dbReference>
<dbReference type="AlphaFoldDB" id="A0A165R187"/>
<dbReference type="InterPro" id="IPR036005">
    <property type="entry name" value="Creatinase/aminopeptidase-like"/>
</dbReference>
<name>A0A165R187_EXIGL</name>
<protein>
    <submittedName>
        <fullName evidence="3">Putative lipo protein</fullName>
    </submittedName>
</protein>
<proteinExistence type="predicted"/>
<sequence length="440" mass="49135">MRLWIASSTALALFVGAAAGKPEYHTFPSLRERAAIQDAWTAKRLEAIPSLLKKHNVDAWILSQREYAEDTVFWSFKPATSFSARRRTLMVFHTNTSSLVGARNPLTWIDNTPTVWNELRDTLEAFDPQAIALNIDSFVAFADGMHAGELELLSAQLGTKWMERTVRKPMLAVEFIATRVSEQLAVYKDMQETIWAMIAEGFSSRIITPGKTTTSDVVWWFREKMQERNVTTWFHPSVSVFRPANSSHGSSQTIHFGDMLHTDIGITAFGLNTDTQHVGYVLQPGEDDVPAGLKAGLRKSNRMQDIVLKNMQPGKTGNQVLTECLEDMAEENIAGLVYCHPIGDWGHAAGSLIGMTNLPTGVPVLGDLPILPQTYYSIELSASHFVEEWNVTIPFQQEEDVAWSDETEQWEWVWGRQEEFHIVDAAASVAPGSAPSLVVQ</sequence>
<evidence type="ECO:0000313" key="4">
    <source>
        <dbReference type="Proteomes" id="UP000077266"/>
    </source>
</evidence>
<keyword evidence="1" id="KW-0732">Signal</keyword>
<dbReference type="Gene3D" id="3.90.230.10">
    <property type="entry name" value="Creatinase/methionine aminopeptidase superfamily"/>
    <property type="match status" value="1"/>
</dbReference>
<keyword evidence="4" id="KW-1185">Reference proteome</keyword>
<dbReference type="Proteomes" id="UP000077266">
    <property type="component" value="Unassembled WGS sequence"/>
</dbReference>
<evidence type="ECO:0000313" key="3">
    <source>
        <dbReference type="EMBL" id="KZW04353.1"/>
    </source>
</evidence>
<dbReference type="InParanoid" id="A0A165R187"/>
<dbReference type="InterPro" id="IPR000994">
    <property type="entry name" value="Pept_M24"/>
</dbReference>
<dbReference type="STRING" id="1314781.A0A165R187"/>
<evidence type="ECO:0000256" key="1">
    <source>
        <dbReference type="SAM" id="SignalP"/>
    </source>
</evidence>
<evidence type="ECO:0000259" key="2">
    <source>
        <dbReference type="Pfam" id="PF00557"/>
    </source>
</evidence>
<dbReference type="Pfam" id="PF00557">
    <property type="entry name" value="Peptidase_M24"/>
    <property type="match status" value="1"/>
</dbReference>
<dbReference type="SUPFAM" id="SSF55920">
    <property type="entry name" value="Creatinase/aminopeptidase"/>
    <property type="match status" value="1"/>
</dbReference>
<dbReference type="OrthoDB" id="3632757at2759"/>
<feature type="domain" description="Peptidase M24" evidence="2">
    <location>
        <begin position="206"/>
        <end position="358"/>
    </location>
</feature>